<dbReference type="Proteomes" id="UP000284657">
    <property type="component" value="Unassembled WGS sequence"/>
</dbReference>
<evidence type="ECO:0000313" key="11">
    <source>
        <dbReference type="EMBL" id="RLN68913.1"/>
    </source>
</evidence>
<dbReference type="InterPro" id="IPR001765">
    <property type="entry name" value="Carbonic_anhydrase"/>
</dbReference>
<comment type="cofactor">
    <cofactor evidence="9">
        <name>Zn(2+)</name>
        <dbReference type="ChEBI" id="CHEBI:29105"/>
    </cofactor>
    <text evidence="9">Binds 1 zinc ion per subunit.</text>
</comment>
<dbReference type="GO" id="GO:0015976">
    <property type="term" value="P:carbon utilization"/>
    <property type="evidence" value="ECO:0007669"/>
    <property type="project" value="InterPro"/>
</dbReference>
<evidence type="ECO:0000256" key="3">
    <source>
        <dbReference type="ARBA" id="ARBA00014628"/>
    </source>
</evidence>
<dbReference type="EMBL" id="MBDO02000009">
    <property type="protein sequence ID" value="RLN68913.1"/>
    <property type="molecule type" value="Genomic_DNA"/>
</dbReference>
<comment type="catalytic activity">
    <reaction evidence="8">
        <text>hydrogencarbonate + H(+) = CO2 + H2O</text>
        <dbReference type="Rhea" id="RHEA:10748"/>
        <dbReference type="ChEBI" id="CHEBI:15377"/>
        <dbReference type="ChEBI" id="CHEBI:15378"/>
        <dbReference type="ChEBI" id="CHEBI:16526"/>
        <dbReference type="ChEBI" id="CHEBI:17544"/>
        <dbReference type="EC" id="4.2.1.1"/>
    </reaction>
</comment>
<dbReference type="GO" id="GO:0004089">
    <property type="term" value="F:carbonate dehydratase activity"/>
    <property type="evidence" value="ECO:0007669"/>
    <property type="project" value="UniProtKB-EC"/>
</dbReference>
<evidence type="ECO:0000256" key="6">
    <source>
        <dbReference type="ARBA" id="ARBA00023239"/>
    </source>
</evidence>
<comment type="caution">
    <text evidence="11">The sequence shown here is derived from an EMBL/GenBank/DDBJ whole genome shotgun (WGS) entry which is preliminary data.</text>
</comment>
<dbReference type="InterPro" id="IPR015892">
    <property type="entry name" value="Carbonic_anhydrase_CS"/>
</dbReference>
<name>A0A3F2S2F2_9STRA</name>
<sequence length="677" mass="77443">MFHRTLKSSSLLLPRVASAMPRSTPHLMARCESAMALPTSLERLFENNKKWREGKKLLDPNYFDKTSQGQHPQYLWIGCSDSRVPAEEITGLAPGEMFVHRNVANLVVSNDISSLSVVQYAVEHLKVKDIIVCGHYGCGGVHAAVENKDLGLLDNWLRNIRDVCRLHKDELEEISDQTARMRRTVELNTIEQCINVFKIGLVQRHQAKYGFPRIHGLVYDLKNGQLNEMDIDFQSYVKKYNSIYKLHSFPEGAVPLRRSQLQGNMIRTLTEGHDEEPNRVSAKYIKRAMSKEPILFSETEINSAVARAQEGELNSSTPNTQILEPVKGVPLHNGTHHQSAVRHNEVKCQDQDSRFDRPIMFHRALKTSSLLLHRKTLTRSVSSMALPTSLERLFENNKKWREGKKLLDPNYFDKTSQGQHPQYLWIGCSDSRVPAEEITGLAPGEMFVHRNVANLVVSNDISSLSVVQYAVEHLKVKDIIVCGHYGCGGVHAAVENKDLGLLDNWLRNIRDVCRLHKDELEEISDQTARMRRTVELNTIEQCINVFKIGLVQRHQVKYGFPRIHGLVYDLKNGQLNEMDIDFRSYVRKYRSIYKLHSFPSEEPLRRSQLQGNMIRTLTEGHDEEPNCVSTKFIKRAMSKEPILFSETEINSAIARAQEGETDNSMVNIEKLARYFDH</sequence>
<evidence type="ECO:0000256" key="8">
    <source>
        <dbReference type="ARBA" id="ARBA00048348"/>
    </source>
</evidence>
<dbReference type="SUPFAM" id="SSF53056">
    <property type="entry name" value="beta-carbonic anhydrase, cab"/>
    <property type="match status" value="2"/>
</dbReference>
<dbReference type="InterPro" id="IPR036874">
    <property type="entry name" value="Carbonic_anhydrase_sf"/>
</dbReference>
<evidence type="ECO:0000256" key="1">
    <source>
        <dbReference type="ARBA" id="ARBA00006217"/>
    </source>
</evidence>
<dbReference type="EMBL" id="MBAD02002241">
    <property type="protein sequence ID" value="RLN48885.1"/>
    <property type="molecule type" value="Genomic_DNA"/>
</dbReference>
<dbReference type="SMART" id="SM00947">
    <property type="entry name" value="Pro_CA"/>
    <property type="match status" value="2"/>
</dbReference>
<feature type="binding site" evidence="9">
    <location>
        <position position="430"/>
    </location>
    <ligand>
        <name>Zn(2+)</name>
        <dbReference type="ChEBI" id="CHEBI:29105"/>
    </ligand>
</feature>
<dbReference type="OrthoDB" id="10248475at2759"/>
<evidence type="ECO:0000313" key="13">
    <source>
        <dbReference type="Proteomes" id="UP000284657"/>
    </source>
</evidence>
<evidence type="ECO:0000256" key="5">
    <source>
        <dbReference type="ARBA" id="ARBA00022833"/>
    </source>
</evidence>
<dbReference type="PROSITE" id="PS00705">
    <property type="entry name" value="PROK_CO2_ANHYDRASE_2"/>
    <property type="match status" value="2"/>
</dbReference>
<dbReference type="PANTHER" id="PTHR11002">
    <property type="entry name" value="CARBONIC ANHYDRASE"/>
    <property type="match status" value="1"/>
</dbReference>
<dbReference type="PROSITE" id="PS00704">
    <property type="entry name" value="PROK_CO2_ANHYDRASE_1"/>
    <property type="match status" value="2"/>
</dbReference>
<evidence type="ECO:0000313" key="10">
    <source>
        <dbReference type="EMBL" id="RLN48885.1"/>
    </source>
</evidence>
<evidence type="ECO:0000256" key="4">
    <source>
        <dbReference type="ARBA" id="ARBA00022723"/>
    </source>
</evidence>
<organism evidence="11 12">
    <name type="scientific">Phytophthora kernoviae</name>
    <dbReference type="NCBI Taxonomy" id="325452"/>
    <lineage>
        <taxon>Eukaryota</taxon>
        <taxon>Sar</taxon>
        <taxon>Stramenopiles</taxon>
        <taxon>Oomycota</taxon>
        <taxon>Peronosporomycetes</taxon>
        <taxon>Peronosporales</taxon>
        <taxon>Peronosporaceae</taxon>
        <taxon>Phytophthora</taxon>
    </lineage>
</organism>
<keyword evidence="4 9" id="KW-0479">Metal-binding</keyword>
<evidence type="ECO:0000256" key="7">
    <source>
        <dbReference type="ARBA" id="ARBA00031969"/>
    </source>
</evidence>
<dbReference type="EC" id="4.2.1.1" evidence="2"/>
<dbReference type="GO" id="GO:0008270">
    <property type="term" value="F:zinc ion binding"/>
    <property type="evidence" value="ECO:0007669"/>
    <property type="project" value="InterPro"/>
</dbReference>
<gene>
    <name evidence="10" type="ORF">BBJ29_009580</name>
    <name evidence="11" type="ORF">BBP00_00000717</name>
</gene>
<dbReference type="Proteomes" id="UP000277300">
    <property type="component" value="Unassembled WGS sequence"/>
</dbReference>
<evidence type="ECO:0000256" key="2">
    <source>
        <dbReference type="ARBA" id="ARBA00012925"/>
    </source>
</evidence>
<dbReference type="FunFam" id="3.40.1050.10:FF:000001">
    <property type="entry name" value="Carbonic anhydrase"/>
    <property type="match status" value="2"/>
</dbReference>
<proteinExistence type="inferred from homology"/>
<feature type="binding site" evidence="9">
    <location>
        <position position="487"/>
    </location>
    <ligand>
        <name>Zn(2+)</name>
        <dbReference type="ChEBI" id="CHEBI:29105"/>
    </ligand>
</feature>
<protein>
    <recommendedName>
        <fullName evidence="3">Carbonic anhydrase</fullName>
        <ecNumber evidence="2">4.2.1.1</ecNumber>
    </recommendedName>
    <alternativeName>
        <fullName evidence="7">Carbonate dehydratase</fullName>
    </alternativeName>
</protein>
<feature type="binding site" evidence="9">
    <location>
        <position position="428"/>
    </location>
    <ligand>
        <name>Zn(2+)</name>
        <dbReference type="ChEBI" id="CHEBI:29105"/>
    </ligand>
</feature>
<evidence type="ECO:0000256" key="9">
    <source>
        <dbReference type="PIRSR" id="PIRSR601765-1"/>
    </source>
</evidence>
<evidence type="ECO:0000313" key="12">
    <source>
        <dbReference type="Proteomes" id="UP000277300"/>
    </source>
</evidence>
<feature type="binding site" evidence="9">
    <location>
        <position position="484"/>
    </location>
    <ligand>
        <name>Zn(2+)</name>
        <dbReference type="ChEBI" id="CHEBI:29105"/>
    </ligand>
</feature>
<reference evidence="12 13" key="1">
    <citation type="submission" date="2018-07" db="EMBL/GenBank/DDBJ databases">
        <title>Genome sequencing of oomycete isolates from Chile give support for New Zealand origin for Phytophthora kernoviae and make available the first Nothophytophthora sp. genome.</title>
        <authorList>
            <person name="Studholme D.J."/>
            <person name="Sanfuentes E."/>
            <person name="Panda P."/>
            <person name="Hill R."/>
            <person name="Sambles C."/>
            <person name="Grant M."/>
            <person name="Williams N.M."/>
            <person name="Mcdougal R.L."/>
        </authorList>
    </citation>
    <scope>NUCLEOTIDE SEQUENCE [LARGE SCALE GENOMIC DNA]</scope>
    <source>
        <strain evidence="11">Chile6</strain>
        <strain evidence="10">Chile7</strain>
    </source>
</reference>
<keyword evidence="6" id="KW-0456">Lyase</keyword>
<accession>A0A3F2S2F2</accession>
<keyword evidence="5 9" id="KW-0862">Zinc</keyword>
<comment type="similarity">
    <text evidence="1">Belongs to the beta-class carbonic anhydrase family.</text>
</comment>
<dbReference type="AlphaFoldDB" id="A0A3F2S2F2"/>
<dbReference type="CDD" id="cd00883">
    <property type="entry name" value="beta_CA_cladeA"/>
    <property type="match status" value="2"/>
</dbReference>
<dbReference type="Pfam" id="PF00484">
    <property type="entry name" value="Pro_CA"/>
    <property type="match status" value="2"/>
</dbReference>
<dbReference type="PANTHER" id="PTHR11002:SF76">
    <property type="entry name" value="CARBONIC ANHYDRASE"/>
    <property type="match status" value="1"/>
</dbReference>
<dbReference type="Gene3D" id="3.40.1050.10">
    <property type="entry name" value="Carbonic anhydrase"/>
    <property type="match status" value="2"/>
</dbReference>